<feature type="domain" description="BRCT" evidence="2">
    <location>
        <begin position="808"/>
        <end position="911"/>
    </location>
</feature>
<feature type="region of interest" description="Disordered" evidence="1">
    <location>
        <begin position="363"/>
        <end position="383"/>
    </location>
</feature>
<sequence>MAVKDQQNISTGKDVNLSSKDEGRYNSCHLFLSGEDNSPVSFAPPSRNVVHFHLHLSLDCNSQNMPSPLVDTSQTERFESNDVLSMQQTETSAGQEKDDQCNMDHYAGLVNLPPLTPQKKTFEYSVPQSLANNKDSEIKHGENVRHLKVADANDAVELSIAASEALVIHELVKSGSSTNFLPAAAVLEVALRVKQARLKDLEEIFHYPTEEISEIDFLSDLDESTMADAFEDVGLSVNGPNDLHACDSFISQVKDTLTSENHDGCDKKNKNEGHGTPEVGYDDIYTKQRLRDELDIDIQVRKELQLEFFDGDGEKKLTDDLALGLNASNEACKNDPMIQWSSWAHSDISATTERDSFAMGDMTSFQPQANGNSSLPAGCSENAEKDDKLRNVVPDRFQSRWLGGWTWKKDANASAPMEHNNAKSIPEFFVDETSYLSESADIVPDENSFVQKHDKGSNMASQSSIPFEGLCDRANEGILLSQDVVRSSSLSMVDPLCSVVPCSISSENICSTLAQTPNEKVDSGKCFSPALERVTENLQRTSSLNVEYAHVEGEAVPVTDGGGSRATVVRQLASLKTYSMLLPSCDAFLERESIYFHRSFPLECNSGLLPSEQNMGCEKVSTGLPIMSTFKCATSRGIEEYHKISVMQNPVTDIINQKRNYEETANHGAELQVQMQKERSSPLILNRGMSHCFQASKHFVQDFNGEENPEWTAVPEKNIVLPKSKNLQNAQFKCKIPHDIEVPAKKRVRFSEANIKLPQKKDLQKHKFTYRNRSTTRAGRRLKQSNPNSDSGAQEVKRRQTNCPNKDGNRLIFQDTEFLLTGFSSQMETEIEGLIRKHGGIVLSDIPSPKSRGTRSSRFNHQQLPVVLCLKKLQTTKFLYGCAVNACLLKVNWLTDSVAAGSLLPLTNYVILSNHVGGRCTRIGKHPCCNNHNYIFDGLGIMLHGKHSFCTKLAKVVKHGGGQVFRTLQWLVKNLDAEKISIGAIVAEDESRASRHLKHCASEQKIPMMPASWIINSLHGGRLLPLKENKQSRSFPLIKVPVSVEFSEEI</sequence>
<name>A0A5J4ZMT5_9ASTE</name>
<dbReference type="PROSITE" id="PS50172">
    <property type="entry name" value="BRCT"/>
    <property type="match status" value="2"/>
</dbReference>
<gene>
    <name evidence="3" type="ORF">F0562_013515</name>
</gene>
<dbReference type="GO" id="GO:0045944">
    <property type="term" value="P:positive regulation of transcription by RNA polymerase II"/>
    <property type="evidence" value="ECO:0007669"/>
    <property type="project" value="TreeGrafter"/>
</dbReference>
<dbReference type="Pfam" id="PF18428">
    <property type="entry name" value="BRCT_3"/>
    <property type="match status" value="1"/>
</dbReference>
<dbReference type="GO" id="GO:0005634">
    <property type="term" value="C:nucleus"/>
    <property type="evidence" value="ECO:0007669"/>
    <property type="project" value="TreeGrafter"/>
</dbReference>
<dbReference type="InterPro" id="IPR047252">
    <property type="entry name" value="TP53BP1-like"/>
</dbReference>
<dbReference type="SMART" id="SM00292">
    <property type="entry name" value="BRCT"/>
    <property type="match status" value="2"/>
</dbReference>
<dbReference type="SUPFAM" id="SSF52113">
    <property type="entry name" value="BRCT domain"/>
    <property type="match status" value="2"/>
</dbReference>
<dbReference type="GO" id="GO:0000077">
    <property type="term" value="P:DNA damage checkpoint signaling"/>
    <property type="evidence" value="ECO:0007669"/>
    <property type="project" value="TreeGrafter"/>
</dbReference>
<evidence type="ECO:0000313" key="4">
    <source>
        <dbReference type="Proteomes" id="UP000325577"/>
    </source>
</evidence>
<dbReference type="InterPro" id="IPR001357">
    <property type="entry name" value="BRCT_dom"/>
</dbReference>
<feature type="region of interest" description="Disordered" evidence="1">
    <location>
        <begin position="1"/>
        <end position="20"/>
    </location>
</feature>
<feature type="domain" description="BRCT" evidence="2">
    <location>
        <begin position="931"/>
        <end position="1031"/>
    </location>
</feature>
<dbReference type="EMBL" id="CM018049">
    <property type="protein sequence ID" value="KAA8519259.1"/>
    <property type="molecule type" value="Genomic_DNA"/>
</dbReference>
<keyword evidence="4" id="KW-1185">Reference proteome</keyword>
<feature type="compositionally biased region" description="Basic and acidic residues" evidence="1">
    <location>
        <begin position="261"/>
        <end position="275"/>
    </location>
</feature>
<proteinExistence type="predicted"/>
<evidence type="ECO:0000256" key="1">
    <source>
        <dbReference type="SAM" id="MobiDB-lite"/>
    </source>
</evidence>
<dbReference type="Gene3D" id="3.40.50.10190">
    <property type="entry name" value="BRCT domain"/>
    <property type="match status" value="2"/>
</dbReference>
<dbReference type="Proteomes" id="UP000325577">
    <property type="component" value="Linkage Group LG6"/>
</dbReference>
<feature type="region of interest" description="Disordered" evidence="1">
    <location>
        <begin position="761"/>
        <end position="807"/>
    </location>
</feature>
<dbReference type="OrthoDB" id="646980at2759"/>
<feature type="compositionally biased region" description="Polar residues" evidence="1">
    <location>
        <begin position="1"/>
        <end position="18"/>
    </location>
</feature>
<dbReference type="AlphaFoldDB" id="A0A5J4ZMT5"/>
<dbReference type="PANTHER" id="PTHR15321">
    <property type="entry name" value="TUMOR SUPPRESSOR P53-BINDING PROTEIN 1"/>
    <property type="match status" value="1"/>
</dbReference>
<organism evidence="3 4">
    <name type="scientific">Nyssa sinensis</name>
    <dbReference type="NCBI Taxonomy" id="561372"/>
    <lineage>
        <taxon>Eukaryota</taxon>
        <taxon>Viridiplantae</taxon>
        <taxon>Streptophyta</taxon>
        <taxon>Embryophyta</taxon>
        <taxon>Tracheophyta</taxon>
        <taxon>Spermatophyta</taxon>
        <taxon>Magnoliopsida</taxon>
        <taxon>eudicotyledons</taxon>
        <taxon>Gunneridae</taxon>
        <taxon>Pentapetalae</taxon>
        <taxon>asterids</taxon>
        <taxon>Cornales</taxon>
        <taxon>Nyssaceae</taxon>
        <taxon>Nyssa</taxon>
    </lineage>
</organism>
<dbReference type="InterPro" id="IPR036420">
    <property type="entry name" value="BRCT_dom_sf"/>
</dbReference>
<protein>
    <recommendedName>
        <fullName evidence="2">BRCT domain-containing protein</fullName>
    </recommendedName>
</protein>
<dbReference type="PANTHER" id="PTHR15321:SF3">
    <property type="entry name" value="TP53-BINDING PROTEIN 1"/>
    <property type="match status" value="1"/>
</dbReference>
<reference evidence="3 4" key="1">
    <citation type="submission" date="2019-09" db="EMBL/GenBank/DDBJ databases">
        <title>A chromosome-level genome assembly of the Chinese tupelo Nyssa sinensis.</title>
        <authorList>
            <person name="Yang X."/>
            <person name="Kang M."/>
            <person name="Yang Y."/>
            <person name="Xiong H."/>
            <person name="Wang M."/>
            <person name="Zhang Z."/>
            <person name="Wang Z."/>
            <person name="Wu H."/>
            <person name="Ma T."/>
            <person name="Liu J."/>
            <person name="Xi Z."/>
        </authorList>
    </citation>
    <scope>NUCLEOTIDE SEQUENCE [LARGE SCALE GENOMIC DNA]</scope>
    <source>
        <strain evidence="3">J267</strain>
        <tissue evidence="3">Leaf</tissue>
    </source>
</reference>
<feature type="compositionally biased region" description="Polar residues" evidence="1">
    <location>
        <begin position="363"/>
        <end position="375"/>
    </location>
</feature>
<evidence type="ECO:0000313" key="3">
    <source>
        <dbReference type="EMBL" id="KAA8519259.1"/>
    </source>
</evidence>
<dbReference type="GO" id="GO:0042393">
    <property type="term" value="F:histone binding"/>
    <property type="evidence" value="ECO:0007669"/>
    <property type="project" value="TreeGrafter"/>
</dbReference>
<feature type="region of interest" description="Disordered" evidence="1">
    <location>
        <begin position="261"/>
        <end position="280"/>
    </location>
</feature>
<evidence type="ECO:0000259" key="2">
    <source>
        <dbReference type="PROSITE" id="PS50172"/>
    </source>
</evidence>
<accession>A0A5J4ZMT5</accession>